<feature type="domain" description="PB1-like" evidence="1">
    <location>
        <begin position="4"/>
        <end position="90"/>
    </location>
</feature>
<reference evidence="2 3" key="1">
    <citation type="journal article" date="2021" name="BMC Genomics">
        <title>Datura genome reveals duplications of psychoactive alkaloid biosynthetic genes and high mutation rate following tissue culture.</title>
        <authorList>
            <person name="Rajewski A."/>
            <person name="Carter-House D."/>
            <person name="Stajich J."/>
            <person name="Litt A."/>
        </authorList>
    </citation>
    <scope>NUCLEOTIDE SEQUENCE [LARGE SCALE GENOMIC DNA]</scope>
    <source>
        <strain evidence="2">AR-01</strain>
    </source>
</reference>
<protein>
    <recommendedName>
        <fullName evidence="1">PB1-like domain-containing protein</fullName>
    </recommendedName>
</protein>
<organism evidence="2 3">
    <name type="scientific">Datura stramonium</name>
    <name type="common">Jimsonweed</name>
    <name type="synonym">Common thornapple</name>
    <dbReference type="NCBI Taxonomy" id="4076"/>
    <lineage>
        <taxon>Eukaryota</taxon>
        <taxon>Viridiplantae</taxon>
        <taxon>Streptophyta</taxon>
        <taxon>Embryophyta</taxon>
        <taxon>Tracheophyta</taxon>
        <taxon>Spermatophyta</taxon>
        <taxon>Magnoliopsida</taxon>
        <taxon>eudicotyledons</taxon>
        <taxon>Gunneridae</taxon>
        <taxon>Pentapetalae</taxon>
        <taxon>asterids</taxon>
        <taxon>lamiids</taxon>
        <taxon>Solanales</taxon>
        <taxon>Solanaceae</taxon>
        <taxon>Solanoideae</taxon>
        <taxon>Datureae</taxon>
        <taxon>Datura</taxon>
    </lineage>
</organism>
<evidence type="ECO:0000313" key="3">
    <source>
        <dbReference type="Proteomes" id="UP000823775"/>
    </source>
</evidence>
<dbReference type="Pfam" id="PF26130">
    <property type="entry name" value="PB1-like"/>
    <property type="match status" value="1"/>
</dbReference>
<evidence type="ECO:0000259" key="1">
    <source>
        <dbReference type="Pfam" id="PF26130"/>
    </source>
</evidence>
<evidence type="ECO:0000313" key="2">
    <source>
        <dbReference type="EMBL" id="MCD7461536.1"/>
    </source>
</evidence>
<dbReference type="EMBL" id="JACEIK010000732">
    <property type="protein sequence ID" value="MCD7461536.1"/>
    <property type="molecule type" value="Genomic_DNA"/>
</dbReference>
<gene>
    <name evidence="2" type="ORF">HAX54_046392</name>
</gene>
<name>A0ABS8SRQ9_DATST</name>
<feature type="non-terminal residue" evidence="2">
    <location>
        <position position="165"/>
    </location>
</feature>
<comment type="caution">
    <text evidence="2">The sequence shown here is derived from an EMBL/GenBank/DDBJ whole genome shotgun (WGS) entry which is preliminary data.</text>
</comment>
<accession>A0ABS8SRQ9</accession>
<proteinExistence type="predicted"/>
<dbReference type="Proteomes" id="UP000823775">
    <property type="component" value="Unassembled WGS sequence"/>
</dbReference>
<keyword evidence="3" id="KW-1185">Reference proteome</keyword>
<dbReference type="InterPro" id="IPR058594">
    <property type="entry name" value="PB1-like_dom_pln"/>
</dbReference>
<sequence>MTTLKTRFHHRGAFIKNGQDTLYIGEKELVEVFDIDKDHFSMFELLFYSKDLGYLTVGGFYYKDSKTNDLLPVESDAHFFEIVKDMKNAKATNVGDINTDHEVEKDLGETENLEDINLEVYQEFGEVSEKVDVDVDIVNENEQYIEEHLDGVETDVGSSSDTKEE</sequence>